<dbReference type="GeneID" id="110983673"/>
<feature type="domain" description="EGF-like" evidence="12">
    <location>
        <begin position="440"/>
        <end position="482"/>
    </location>
</feature>
<feature type="domain" description="FAS1" evidence="13">
    <location>
        <begin position="1276"/>
        <end position="1400"/>
    </location>
</feature>
<feature type="domain" description="EGF-like" evidence="12">
    <location>
        <begin position="352"/>
        <end position="390"/>
    </location>
</feature>
<feature type="domain" description="FAS1" evidence="13">
    <location>
        <begin position="2393"/>
        <end position="2524"/>
    </location>
</feature>
<keyword evidence="6 9" id="KW-1015">Disulfide bond</keyword>
<dbReference type="Pfam" id="PF23106">
    <property type="entry name" value="EGF_Teneurin"/>
    <property type="match status" value="1"/>
</dbReference>
<dbReference type="Pfam" id="PF02469">
    <property type="entry name" value="Fasciclin"/>
    <property type="match status" value="7"/>
</dbReference>
<proteinExistence type="predicted"/>
<name>A0A8B7Z1Z4_ACAPL</name>
<feature type="domain" description="EGF-like" evidence="12">
    <location>
        <begin position="1079"/>
        <end position="1121"/>
    </location>
</feature>
<feature type="region of interest" description="Disordered" evidence="10">
    <location>
        <begin position="112"/>
        <end position="132"/>
    </location>
</feature>
<dbReference type="SMART" id="SM00181">
    <property type="entry name" value="EGF"/>
    <property type="match status" value="24"/>
</dbReference>
<dbReference type="SMART" id="SM00180">
    <property type="entry name" value="EGF_Lam"/>
    <property type="match status" value="5"/>
</dbReference>
<evidence type="ECO:0000256" key="3">
    <source>
        <dbReference type="ARBA" id="ARBA00022692"/>
    </source>
</evidence>
<keyword evidence="14" id="KW-1185">Reference proteome</keyword>
<dbReference type="InterPro" id="IPR002049">
    <property type="entry name" value="LE_dom"/>
</dbReference>
<evidence type="ECO:0000256" key="10">
    <source>
        <dbReference type="SAM" id="MobiDB-lite"/>
    </source>
</evidence>
<dbReference type="GO" id="GO:0005509">
    <property type="term" value="F:calcium ion binding"/>
    <property type="evidence" value="ECO:0007669"/>
    <property type="project" value="InterPro"/>
</dbReference>
<dbReference type="Proteomes" id="UP000694845">
    <property type="component" value="Unplaced"/>
</dbReference>
<keyword evidence="4 11" id="KW-1133">Transmembrane helix</keyword>
<feature type="domain" description="EGF-like" evidence="12">
    <location>
        <begin position="1645"/>
        <end position="1688"/>
    </location>
</feature>
<feature type="disulfide bond" evidence="9">
    <location>
        <begin position="1511"/>
        <end position="1520"/>
    </location>
</feature>
<feature type="domain" description="EGF-like" evidence="12">
    <location>
        <begin position="225"/>
        <end position="262"/>
    </location>
</feature>
<dbReference type="PROSITE" id="PS50026">
    <property type="entry name" value="EGF_3"/>
    <property type="match status" value="18"/>
</dbReference>
<feature type="domain" description="FAS1" evidence="13">
    <location>
        <begin position="1121"/>
        <end position="1254"/>
    </location>
</feature>
<evidence type="ECO:0000256" key="11">
    <source>
        <dbReference type="SAM" id="Phobius"/>
    </source>
</evidence>
<dbReference type="SUPFAM" id="SSF57184">
    <property type="entry name" value="Growth factor receptor domain"/>
    <property type="match status" value="2"/>
</dbReference>
<evidence type="ECO:0000259" key="12">
    <source>
        <dbReference type="PROSITE" id="PS50026"/>
    </source>
</evidence>
<feature type="domain" description="FAS1" evidence="13">
    <location>
        <begin position="1730"/>
        <end position="1863"/>
    </location>
</feature>
<feature type="disulfide bond" evidence="9">
    <location>
        <begin position="297"/>
        <end position="306"/>
    </location>
</feature>
<accession>A0A8B7Z1Z4</accession>
<dbReference type="InterPro" id="IPR000782">
    <property type="entry name" value="FAS1_domain"/>
</dbReference>
<dbReference type="InterPro" id="IPR024731">
    <property type="entry name" value="NELL2-like_EGF"/>
</dbReference>
<dbReference type="PROSITE" id="PS50213">
    <property type="entry name" value="FAS1"/>
    <property type="match status" value="7"/>
</dbReference>
<reference evidence="15" key="1">
    <citation type="submission" date="2025-08" db="UniProtKB">
        <authorList>
            <consortium name="RefSeq"/>
        </authorList>
    </citation>
    <scope>IDENTIFICATION</scope>
</reference>
<dbReference type="PROSITE" id="PS00022">
    <property type="entry name" value="EGF_1"/>
    <property type="match status" value="7"/>
</dbReference>
<evidence type="ECO:0000256" key="5">
    <source>
        <dbReference type="ARBA" id="ARBA00023136"/>
    </source>
</evidence>
<feature type="domain" description="EGF-like" evidence="12">
    <location>
        <begin position="1604"/>
        <end position="1644"/>
    </location>
</feature>
<evidence type="ECO:0000256" key="4">
    <source>
        <dbReference type="ARBA" id="ARBA00022989"/>
    </source>
</evidence>
<dbReference type="InterPro" id="IPR056806">
    <property type="entry name" value="EGF_STAB1-2"/>
</dbReference>
<dbReference type="SMART" id="SM00179">
    <property type="entry name" value="EGF_CA"/>
    <property type="match status" value="5"/>
</dbReference>
<feature type="domain" description="EGF-like" evidence="12">
    <location>
        <begin position="2142"/>
        <end position="2176"/>
    </location>
</feature>
<dbReference type="Pfam" id="PF12947">
    <property type="entry name" value="EGF_3"/>
    <property type="match status" value="8"/>
</dbReference>
<dbReference type="Gene3D" id="2.170.300.10">
    <property type="entry name" value="Tie2 ligand-binding domain superfamily"/>
    <property type="match status" value="1"/>
</dbReference>
<evidence type="ECO:0000256" key="2">
    <source>
        <dbReference type="ARBA" id="ARBA00022536"/>
    </source>
</evidence>
<feature type="domain" description="EGF-like" evidence="12">
    <location>
        <begin position="1483"/>
        <end position="1521"/>
    </location>
</feature>
<keyword evidence="7" id="KW-0675">Receptor</keyword>
<feature type="domain" description="EGF-like" evidence="12">
    <location>
        <begin position="1528"/>
        <end position="1565"/>
    </location>
</feature>
<feature type="disulfide bond" evidence="9">
    <location>
        <begin position="1555"/>
        <end position="1564"/>
    </location>
</feature>
<dbReference type="InterPro" id="IPR000742">
    <property type="entry name" value="EGF"/>
</dbReference>
<dbReference type="Pfam" id="PF24887">
    <property type="entry name" value="EGF_STAB1-2"/>
    <property type="match status" value="2"/>
</dbReference>
<feature type="domain" description="EGF-like" evidence="12">
    <location>
        <begin position="993"/>
        <end position="1033"/>
    </location>
</feature>
<dbReference type="PANTHER" id="PTHR24038:SF11">
    <property type="entry name" value="INTEGRIN BETA-LIKE PROTEIN E"/>
    <property type="match status" value="1"/>
</dbReference>
<evidence type="ECO:0000256" key="7">
    <source>
        <dbReference type="ARBA" id="ARBA00023170"/>
    </source>
</evidence>
<dbReference type="OrthoDB" id="286301at2759"/>
<protein>
    <submittedName>
        <fullName evidence="15">Stabilin-2-like isoform X1</fullName>
    </submittedName>
</protein>
<comment type="subcellular location">
    <subcellularLocation>
        <location evidence="1">Membrane</location>
        <topology evidence="1">Single-pass type I membrane protein</topology>
    </subcellularLocation>
</comment>
<dbReference type="RefSeq" id="XP_022098800.1">
    <property type="nucleotide sequence ID" value="XM_022243108.1"/>
</dbReference>
<feature type="domain" description="FAS1" evidence="13">
    <location>
        <begin position="1876"/>
        <end position="2014"/>
    </location>
</feature>
<feature type="region of interest" description="Disordered" evidence="10">
    <location>
        <begin position="2329"/>
        <end position="2369"/>
    </location>
</feature>
<feature type="domain" description="EGF-like" evidence="12">
    <location>
        <begin position="2257"/>
        <end position="2299"/>
    </location>
</feature>
<feature type="domain" description="FAS1" evidence="13">
    <location>
        <begin position="485"/>
        <end position="629"/>
    </location>
</feature>
<feature type="disulfide bond" evidence="9">
    <location>
        <begin position="278"/>
        <end position="295"/>
    </location>
</feature>
<feature type="disulfide bond" evidence="9">
    <location>
        <begin position="2122"/>
        <end position="2131"/>
    </location>
</feature>
<dbReference type="CDD" id="cd00055">
    <property type="entry name" value="EGF_Lam"/>
    <property type="match status" value="2"/>
</dbReference>
<dbReference type="KEGG" id="aplc:110983673"/>
<evidence type="ECO:0000256" key="8">
    <source>
        <dbReference type="ARBA" id="ARBA00023180"/>
    </source>
</evidence>
<dbReference type="SUPFAM" id="SSF57196">
    <property type="entry name" value="EGF/Laminin"/>
    <property type="match status" value="1"/>
</dbReference>
<keyword evidence="8" id="KW-0325">Glycoprotein</keyword>
<dbReference type="PROSITE" id="PS01186">
    <property type="entry name" value="EGF_2"/>
    <property type="match status" value="9"/>
</dbReference>
<dbReference type="Gene3D" id="2.10.25.10">
    <property type="entry name" value="Laminin"/>
    <property type="match status" value="11"/>
</dbReference>
<dbReference type="GO" id="GO:0016020">
    <property type="term" value="C:membrane"/>
    <property type="evidence" value="ECO:0007669"/>
    <property type="project" value="UniProtKB-SubCell"/>
</dbReference>
<feature type="domain" description="EGF-like" evidence="12">
    <location>
        <begin position="952"/>
        <end position="992"/>
    </location>
</feature>
<dbReference type="SUPFAM" id="SSF82153">
    <property type="entry name" value="FAS1 domain"/>
    <property type="match status" value="7"/>
</dbReference>
<keyword evidence="5 11" id="KW-0472">Membrane</keyword>
<dbReference type="InterPro" id="IPR036378">
    <property type="entry name" value="FAS1_dom_sf"/>
</dbReference>
<feature type="transmembrane region" description="Helical" evidence="11">
    <location>
        <begin position="2545"/>
        <end position="2568"/>
    </location>
</feature>
<dbReference type="Gene3D" id="2.30.180.10">
    <property type="entry name" value="FAS1 domain"/>
    <property type="match status" value="7"/>
</dbReference>
<dbReference type="PANTHER" id="PTHR24038">
    <property type="entry name" value="STABILIN"/>
    <property type="match status" value="1"/>
</dbReference>
<evidence type="ECO:0000256" key="9">
    <source>
        <dbReference type="PROSITE-ProRule" id="PRU00076"/>
    </source>
</evidence>
<feature type="disulfide bond" evidence="9">
    <location>
        <begin position="894"/>
        <end position="903"/>
    </location>
</feature>
<dbReference type="InterPro" id="IPR001881">
    <property type="entry name" value="EGF-like_Ca-bd_dom"/>
</dbReference>
<dbReference type="FunFam" id="2.10.25.10:FF:000040">
    <property type="entry name" value="Stabilin 2"/>
    <property type="match status" value="2"/>
</dbReference>
<evidence type="ECO:0000256" key="6">
    <source>
        <dbReference type="ARBA" id="ARBA00023157"/>
    </source>
</evidence>
<feature type="domain" description="EGF-like" evidence="12">
    <location>
        <begin position="309"/>
        <end position="351"/>
    </location>
</feature>
<feature type="disulfide bond" evidence="9">
    <location>
        <begin position="252"/>
        <end position="261"/>
    </location>
</feature>
<feature type="domain" description="EGF-like" evidence="12">
    <location>
        <begin position="866"/>
        <end position="904"/>
    </location>
</feature>
<organism evidence="14 15">
    <name type="scientific">Acanthaster planci</name>
    <name type="common">Crown-of-thorns starfish</name>
    <dbReference type="NCBI Taxonomy" id="133434"/>
    <lineage>
        <taxon>Eukaryota</taxon>
        <taxon>Metazoa</taxon>
        <taxon>Echinodermata</taxon>
        <taxon>Eleutherozoa</taxon>
        <taxon>Asterozoa</taxon>
        <taxon>Asteroidea</taxon>
        <taxon>Valvatacea</taxon>
        <taxon>Valvatida</taxon>
        <taxon>Acanthasteridae</taxon>
        <taxon>Acanthaster</taxon>
    </lineage>
</organism>
<keyword evidence="3 11" id="KW-0812">Transmembrane</keyword>
<feature type="domain" description="EGF-like" evidence="12">
    <location>
        <begin position="2092"/>
        <end position="2132"/>
    </location>
</feature>
<feature type="domain" description="FAS1" evidence="13">
    <location>
        <begin position="640"/>
        <end position="775"/>
    </location>
</feature>
<keyword evidence="2 9" id="KW-0245">EGF-like domain</keyword>
<feature type="domain" description="EGF-like" evidence="12">
    <location>
        <begin position="270"/>
        <end position="307"/>
    </location>
</feature>
<dbReference type="InterPro" id="IPR009030">
    <property type="entry name" value="Growth_fac_rcpt_cys_sf"/>
</dbReference>
<sequence length="2648" mass="286081">MTRQSAKSAWRVGPSERDNHRLISNMSSESSSRSSMGMRGAVPHAVGQPGAMMGPRYPQKAVSMHARPSRQSTLGRSRHLVSCPRLLLICILYLIMLVAQCSCQRASSFSDRGATGGSHSPSHLRSADSDHGVAGTQELGQTSCRLSSNFYRVMTTDCVPCPLSSPALCPVGTVPLTEGTGDRRCPFLALAASVIPNNIIGCSHQCQVSEIRTECCSGYWGPMCMECPGGAGNPCNQRGRCQGSEEGQQCQCNPAFTGVSCELCARDDVYGPNCDGVCDCVYGVCDSGARGTGFCLCDAGYQGPRCDQPKISCGEPACHAFAICSPPVTDGQPPQCVCSPGYSGDGRTSCVENDPCQNPNACSTHAHCNHTPPGRHTCECLEGYYGDGVECYPINYCQQHPFFLPCRPPTTKCVFDGPRQYHCECEEGYENYVFPLGCSRIDVCRGPDAPQCPPHSVCTMTVEGHVKCACLEGFRGDGEACYGSIMQVLRDLNSDPTGTLQGSLTTAINMFDLAMGYLLSGEGLYTVFVPTEQAFQELDYELNDRAFRDVDFGRYLMKLHTIPNLLDAYTLNSTQPIHTLAGILAEVDHKDSNFDALRYRLFGSNNRARLIHTDIPAANGVIHIIDRVLYEPAPVEDNRMDSVTSILASRRRFSQLYSLLRSVGISTVIPPGEPVTIFAPANKAFNQLPDGALTRLTSPGGIPNLRALLRNHVVRGAMLLMQDLITTGGVTSLHGATTYFFIHRNGLISVDRGTNVTFSDIGASDGYIHSMDGLIVPSDIDLLMSHRCDNHNQSTERGPCTQCNETMVSASCPVGSVPVSDTLTQMCLLERQWEGGTMVTLGCQISCLWPTLVPECCDGFYGEHCQQCPGGFAVPCSGHGQCDDLIQGTGLCTCDENFTGTACELCRPNMFGASCNQSCTCVHGMCDGGPQGTGHCKGGCDLGFIGTDCNVPAEGCGPEDHICHKNATCDTSGSQIRCICQAGYTGSGLHCEPLNPCRLAERGSCHRQAICTYTGPGTSTCTCNDGWAGDGFECDAIDPCQAPDHGGCGEGAICAYISPGVNQCYCNLGYYGNGTVCEPINPCLLMTNGGCHEQAECVQMGPGTSDCQCRDGYGGNGWLCYQSLPLEIATTPSLRRFYELIQLAEMEEFLATAPGLTVFPPTNEAFQHFEQAHGAVSQLNAASVVKMHIVNGTFSERDLYRLAFDDDQFMPSLLPFYRIQIHDCDHQLCVNDIPVQLSDIPATNGLIHILGEVLWLQDGPDQDHFSPSGAFSPSATLSFTQLIDQNEANSTFLALLEQFGLVDVINNAGAYTVFFPTNEAVASFNASRITRDILQYHIVLGQAWTVPDIYDGMHLDSSLGHNYQLRLGKTSGNLSVNGVPVAGPTLIAAQGAVHIVPGVLFPLPNRCDVNYTSLTQTACGSCLSLPQCPQGATPLPNFGQIRCQYQRMFPILGLATFPGCRVLCRTITYVSECCSGFYGSECAECPGGWSSPCSNHGTCSNGTTGTGACTCFPNYTGTACELCEPGKYGPLCDQVCDCVNGHCREGIRGDGRCICNSGFSGPRCDLFAESSPGCLAECDPNAYCLGQQCICYEGYIGNGTYCRVHYPCSEDGVCSEHATCHVSPGGQVQCVCSQGYQGDGVYCQEVNPCLDGDDGGCHELAQCIHTGPAMSTCHCQLGYEGNGRTRCSPIDPCRENNGGCNARAHCTQTGPAQRNCTCFQGHIGDGLECTGNIAEELALNPNVSKFLSLLEEYRDMLRVLGSVGPLTILVPSNEAIESISQEQLDEWRENNQLSRVLLNHMVGCTAFITPMVNGTTSLTTLSAQPIHIMYSSAQGVTVNSQARVTMPNSVMSNGIMHTIDQVLVPPLLDPRPEYLEELPLELVAPNSTYSIFMSLMTSSGLLDTFSVGISLPVTIFMPTNEAFLELYPGKLGELRDPNNIVKTKEYLSYHIVPHRTIRTTQFANHMLQVTTLQGSNISIECHRYQGFSVNQDSKIIDTETSFRGGMYYGLDMVLEPPSIGGRCDIITNHTFSTDCYSCRRTIPCPLGSIPISENIADCFYSVGWYNYQRGCLRHCLKQEIQPHCCSRHYGADCRECPGGKRNPCSWHGECSQGIEGTGQCVCEEGFTGVACERCLPDRYGPNCEECQCTSHGQCVDGLSGTGRCFCDIDYMGTTCETRLLVTPTCNPYCHINAVCRPGNICECRPEYYGDGYSCTEINQCSFDNGGCSIYADCTQVGTEVTCYCHNNYEGDGYICQPVDPCMMNNGGCHPDAICQLTGPNSRSCACYPPLQGDGISFCTAPPERPPLACSIDNGGCHENALCFDDSDNPVGPSSDSARMGSRTPPPRASQRPRPTPSSFGRPRLDNGGLSPKAGQGVICKCKEGYVGTGVLCNGNAFETLGSMKNLSIYYRAISGYAKMYPEGLQLVDTLKSETSILTLFVPINTAKLANTTFTPNLIGNHIVSGQAYHKDHLVKGATMTAWSKGRLTAEVSTDKKVMLINKVPVKVFDIPMSNGVLHIVSEPITVDTPIWNPKNRSGDVSVSKVFAGILITVFVILLIVVVGIVVCIKVKRKQHSDTLPVISRYSVNGGTEDGSVTFSRSNMVSEEDEDEESEKVFRNPTFHRRAYNTTDMDSETIGFADLDFTRAY</sequence>
<evidence type="ECO:0000313" key="15">
    <source>
        <dbReference type="RefSeq" id="XP_022098800.1"/>
    </source>
</evidence>
<gene>
    <name evidence="15" type="primary">LOC110983673</name>
</gene>
<feature type="disulfide bond" evidence="9">
    <location>
        <begin position="2166"/>
        <end position="2175"/>
    </location>
</feature>
<feature type="domain" description="EGF-like" evidence="12">
    <location>
        <begin position="1036"/>
        <end position="1078"/>
    </location>
</feature>
<feature type="disulfide bond" evidence="9">
    <location>
        <begin position="1536"/>
        <end position="1553"/>
    </location>
</feature>
<comment type="caution">
    <text evidence="9">Lacks conserved residue(s) required for the propagation of feature annotation.</text>
</comment>
<evidence type="ECO:0000256" key="1">
    <source>
        <dbReference type="ARBA" id="ARBA00004479"/>
    </source>
</evidence>
<evidence type="ECO:0000313" key="14">
    <source>
        <dbReference type="Proteomes" id="UP000694845"/>
    </source>
</evidence>
<feature type="domain" description="EGF-like" evidence="12">
    <location>
        <begin position="1689"/>
        <end position="1730"/>
    </location>
</feature>
<dbReference type="SMART" id="SM00554">
    <property type="entry name" value="FAS1"/>
    <property type="match status" value="7"/>
</dbReference>
<evidence type="ECO:0000259" key="13">
    <source>
        <dbReference type="PROSITE" id="PS50213"/>
    </source>
</evidence>